<evidence type="ECO:0000313" key="2">
    <source>
        <dbReference type="Proteomes" id="UP001061991"/>
    </source>
</evidence>
<dbReference type="Proteomes" id="UP001061991">
    <property type="component" value="Chromosome"/>
</dbReference>
<sequence>MSIAKRDVDIVLRPVEAVPENLVVRRLATVATVPYTAPACLDRIIALQPCAEAK</sequence>
<protein>
    <submittedName>
        <fullName evidence="1">Uncharacterized protein</fullName>
    </submittedName>
</protein>
<accession>A0ACD4D081</accession>
<proteinExistence type="predicted"/>
<name>A0ACD4D081_9HYPH</name>
<gene>
    <name evidence="1" type="ORF">N8E88_21945</name>
</gene>
<keyword evidence="2" id="KW-1185">Reference proteome</keyword>
<evidence type="ECO:0000313" key="1">
    <source>
        <dbReference type="EMBL" id="UXN59255.1"/>
    </source>
</evidence>
<dbReference type="EMBL" id="CP104973">
    <property type="protein sequence ID" value="UXN59255.1"/>
    <property type="molecule type" value="Genomic_DNA"/>
</dbReference>
<reference evidence="1" key="1">
    <citation type="submission" date="2022-09" db="EMBL/GenBank/DDBJ databases">
        <title>Interaction between co-microsymbionts with complementary sets of symbiotic genes in legume-rhizobium systems.</title>
        <authorList>
            <person name="Safronova V."/>
            <person name="Sazanova A."/>
            <person name="Afonin A."/>
            <person name="Chirak E."/>
        </authorList>
    </citation>
    <scope>NUCLEOTIDE SEQUENCE</scope>
    <source>
        <strain evidence="1">A18/3m</strain>
    </source>
</reference>
<organism evidence="1 2">
    <name type="scientific">Phyllobacterium zundukense</name>
    <dbReference type="NCBI Taxonomy" id="1867719"/>
    <lineage>
        <taxon>Bacteria</taxon>
        <taxon>Pseudomonadati</taxon>
        <taxon>Pseudomonadota</taxon>
        <taxon>Alphaproteobacteria</taxon>
        <taxon>Hyphomicrobiales</taxon>
        <taxon>Phyllobacteriaceae</taxon>
        <taxon>Phyllobacterium</taxon>
    </lineage>
</organism>